<dbReference type="Gene3D" id="3.20.20.70">
    <property type="entry name" value="Aldolase class I"/>
    <property type="match status" value="1"/>
</dbReference>
<gene>
    <name evidence="9" type="ORF">QQ055_01790</name>
</gene>
<keyword evidence="6" id="KW-0411">Iron-sulfur</keyword>
<comment type="cofactor">
    <cofactor evidence="1">
        <name>[4Fe-4S] cluster</name>
        <dbReference type="ChEBI" id="CHEBI:49883"/>
    </cofactor>
</comment>
<dbReference type="Proteomes" id="UP001230986">
    <property type="component" value="Unassembled WGS sequence"/>
</dbReference>
<dbReference type="PROSITE" id="PS51918">
    <property type="entry name" value="RADICAL_SAM"/>
    <property type="match status" value="1"/>
</dbReference>
<dbReference type="InterPro" id="IPR034491">
    <property type="entry name" value="Anaerob_Ser_sulfatase-maturase"/>
</dbReference>
<dbReference type="Pfam" id="PF04055">
    <property type="entry name" value="Radical_SAM"/>
    <property type="match status" value="1"/>
</dbReference>
<evidence type="ECO:0000256" key="4">
    <source>
        <dbReference type="ARBA" id="ARBA00022723"/>
    </source>
</evidence>
<evidence type="ECO:0000256" key="2">
    <source>
        <dbReference type="ARBA" id="ARBA00022485"/>
    </source>
</evidence>
<dbReference type="SFLD" id="SFLDF00285">
    <property type="entry name" value="anaerobic_Ser-type_sulfatase-m"/>
    <property type="match status" value="1"/>
</dbReference>
<keyword evidence="4" id="KW-0479">Metal-binding</keyword>
<dbReference type="Pfam" id="PF02810">
    <property type="entry name" value="SEC-C"/>
    <property type="match status" value="1"/>
</dbReference>
<dbReference type="InterPro" id="IPR023867">
    <property type="entry name" value="Sulphatase_maturase_rSAM"/>
</dbReference>
<comment type="caution">
    <text evidence="9">The sequence shown here is derived from an EMBL/GenBank/DDBJ whole genome shotgun (WGS) entry which is preliminary data.</text>
</comment>
<organism evidence="9 10">
    <name type="scientific">Geitlerinema calcuttense NRMC-F 0142</name>
    <dbReference type="NCBI Taxonomy" id="2922238"/>
    <lineage>
        <taxon>Bacteria</taxon>
        <taxon>Bacillati</taxon>
        <taxon>Cyanobacteriota</taxon>
        <taxon>Cyanophyceae</taxon>
        <taxon>Geitlerinematales</taxon>
        <taxon>Geitlerinemataceae</taxon>
        <taxon>Geitlerinema</taxon>
    </lineage>
</organism>
<keyword evidence="2" id="KW-0004">4Fe-4S</keyword>
<keyword evidence="10" id="KW-1185">Reference proteome</keyword>
<dbReference type="InterPro" id="IPR058240">
    <property type="entry name" value="rSAM_sf"/>
</dbReference>
<evidence type="ECO:0000256" key="1">
    <source>
        <dbReference type="ARBA" id="ARBA00001966"/>
    </source>
</evidence>
<dbReference type="EMBL" id="JASVEJ010000006">
    <property type="protein sequence ID" value="MDL5056206.1"/>
    <property type="molecule type" value="Genomic_DNA"/>
</dbReference>
<evidence type="ECO:0000259" key="8">
    <source>
        <dbReference type="PROSITE" id="PS51918"/>
    </source>
</evidence>
<keyword evidence="5" id="KW-0408">Iron</keyword>
<evidence type="ECO:0000313" key="9">
    <source>
        <dbReference type="EMBL" id="MDL5056206.1"/>
    </source>
</evidence>
<feature type="domain" description="Radical SAM core" evidence="8">
    <location>
        <begin position="7"/>
        <end position="242"/>
    </location>
</feature>
<keyword evidence="3" id="KW-0949">S-adenosyl-L-methionine</keyword>
<dbReference type="Pfam" id="PF13186">
    <property type="entry name" value="SPASM"/>
    <property type="match status" value="1"/>
</dbReference>
<evidence type="ECO:0000256" key="6">
    <source>
        <dbReference type="ARBA" id="ARBA00023014"/>
    </source>
</evidence>
<accession>A0ABT7LZI1</accession>
<dbReference type="SFLD" id="SFLDG01072">
    <property type="entry name" value="dehydrogenase_like"/>
    <property type="match status" value="1"/>
</dbReference>
<dbReference type="CDD" id="cd21120">
    <property type="entry name" value="SPASM_anSME"/>
    <property type="match status" value="1"/>
</dbReference>
<dbReference type="InterPro" id="IPR047207">
    <property type="entry name" value="SPASM_anSME"/>
</dbReference>
<dbReference type="NCBIfam" id="TIGR03942">
    <property type="entry name" value="sulfatase_rSAM"/>
    <property type="match status" value="1"/>
</dbReference>
<dbReference type="InterPro" id="IPR007197">
    <property type="entry name" value="rSAM"/>
</dbReference>
<comment type="similarity">
    <text evidence="7">Belongs to the radical SAM superfamily. Anaerobic sulfatase-maturating enzyme family.</text>
</comment>
<reference evidence="9 10" key="1">
    <citation type="submission" date="2023-06" db="EMBL/GenBank/DDBJ databases">
        <title>Whole genome sequence of Oscillatoria calcuttensis NRMC-F 0142.</title>
        <authorList>
            <person name="Shakena Fathima T."/>
            <person name="Muralitharan G."/>
            <person name="Thajuddin N."/>
        </authorList>
    </citation>
    <scope>NUCLEOTIDE SEQUENCE [LARGE SCALE GENOMIC DNA]</scope>
    <source>
        <strain evidence="9 10">NRMC-F 0142</strain>
    </source>
</reference>
<evidence type="ECO:0000313" key="10">
    <source>
        <dbReference type="Proteomes" id="UP001230986"/>
    </source>
</evidence>
<name>A0ABT7LZI1_9CYAN</name>
<protein>
    <submittedName>
        <fullName evidence="9">Anaerobic sulfatase maturase</fullName>
    </submittedName>
</protein>
<dbReference type="SUPFAM" id="SSF103642">
    <property type="entry name" value="Sec-C motif"/>
    <property type="match status" value="1"/>
</dbReference>
<dbReference type="InterPro" id="IPR004027">
    <property type="entry name" value="SEC_C_motif"/>
</dbReference>
<evidence type="ECO:0000256" key="3">
    <source>
        <dbReference type="ARBA" id="ARBA00022691"/>
    </source>
</evidence>
<evidence type="ECO:0000256" key="5">
    <source>
        <dbReference type="ARBA" id="ARBA00023004"/>
    </source>
</evidence>
<evidence type="ECO:0000256" key="7">
    <source>
        <dbReference type="ARBA" id="ARBA00023601"/>
    </source>
</evidence>
<dbReference type="SFLD" id="SFLDG01384">
    <property type="entry name" value="thioether_bond_formation_requi"/>
    <property type="match status" value="1"/>
</dbReference>
<dbReference type="PANTHER" id="PTHR43273">
    <property type="entry name" value="ANAEROBIC SULFATASE-MATURATING ENZYME HOMOLOG ASLB-RELATED"/>
    <property type="match status" value="1"/>
</dbReference>
<dbReference type="CDD" id="cd01335">
    <property type="entry name" value="Radical_SAM"/>
    <property type="match status" value="1"/>
</dbReference>
<dbReference type="SUPFAM" id="SSF102114">
    <property type="entry name" value="Radical SAM enzymes"/>
    <property type="match status" value="1"/>
</dbReference>
<dbReference type="PANTHER" id="PTHR43273:SF3">
    <property type="entry name" value="ANAEROBIC SULFATASE-MATURATING ENZYME HOMOLOG ASLB-RELATED"/>
    <property type="match status" value="1"/>
</dbReference>
<dbReference type="InterPro" id="IPR013785">
    <property type="entry name" value="Aldolase_TIM"/>
</dbReference>
<dbReference type="RefSeq" id="WP_285965065.1">
    <property type="nucleotide sequence ID" value="NZ_JASVEJ010000006.1"/>
</dbReference>
<proteinExistence type="inferred from homology"/>
<dbReference type="InterPro" id="IPR023885">
    <property type="entry name" value="4Fe4S-binding_SPASM_dom"/>
</dbReference>
<sequence length="442" mass="49990">MTDSQVSVQRIPFHLMTKPRGAICNLDCQYCYFLSKERLYPGSDFRMSETVLEEYTRQYIESQPVDEITFAWQGGEPTLMGLDFYRQAVSYQQKHRKPGMRILNTLQTNAVTLDDDWCAFFREHDFLIGVSLDGPQPLHDAYRVDKGGAPTFERVMKGIRLLQKHGVEFNILTTIHAANGDHPLTIYRFLRDDVKASFIQFIPIVERANETGFQEGSAVTPRSVGAEQYGRFLTAVFDEWVRRDVGRVFVQIFDVALAAWFGDRPGLCIFEETCGSALALEHNGDVYSCDHFVEPKHFVGNLINIPLSEIVVSDQQRTFGLAKRETLPAYCRACPVKFVCNGGCPKDRFISTPDGEPGLNYLCAGYRMFFTHIDEPMRFMAEQLRQRRAPAGVMFWQRAKDEALAARFAAAGRNDPCPCGSGLKFKKCHGRRGSETEAGPAP</sequence>
<dbReference type="SFLD" id="SFLDS00029">
    <property type="entry name" value="Radical_SAM"/>
    <property type="match status" value="1"/>
</dbReference>
<dbReference type="SFLD" id="SFLDG01386">
    <property type="entry name" value="main_SPASM_domain-containing"/>
    <property type="match status" value="1"/>
</dbReference>
<dbReference type="SFLD" id="SFLDG01067">
    <property type="entry name" value="SPASM/twitch_domain_containing"/>
    <property type="match status" value="1"/>
</dbReference>
<dbReference type="NCBIfam" id="TIGR04085">
    <property type="entry name" value="rSAM_more_4Fe4S"/>
    <property type="match status" value="1"/>
</dbReference>